<accession>A0A5R8WIA4</accession>
<evidence type="ECO:0000313" key="2">
    <source>
        <dbReference type="Proteomes" id="UP000305517"/>
    </source>
</evidence>
<gene>
    <name evidence="1" type="ORF">FDY95_24360</name>
</gene>
<protein>
    <submittedName>
        <fullName evidence="1">Uncharacterized protein</fullName>
    </submittedName>
</protein>
<dbReference type="OrthoDB" id="884864at2"/>
<sequence>METTAAPVLASGYLLMVSSARRNLRQVLNHPAFTKERRQKAEALISTSTDAARLMKWKALAIAESEAWEDAKLKAEHEQPGPPAHPEYNY</sequence>
<organism evidence="1 2">
    <name type="scientific">Hymenobacter jeollabukensis</name>
    <dbReference type="NCBI Taxonomy" id="2025313"/>
    <lineage>
        <taxon>Bacteria</taxon>
        <taxon>Pseudomonadati</taxon>
        <taxon>Bacteroidota</taxon>
        <taxon>Cytophagia</taxon>
        <taxon>Cytophagales</taxon>
        <taxon>Hymenobacteraceae</taxon>
        <taxon>Hymenobacter</taxon>
    </lineage>
</organism>
<dbReference type="AlphaFoldDB" id="A0A5R8WIA4"/>
<dbReference type="EMBL" id="VAJM01000018">
    <property type="protein sequence ID" value="TLM88498.1"/>
    <property type="molecule type" value="Genomic_DNA"/>
</dbReference>
<dbReference type="Proteomes" id="UP000305517">
    <property type="component" value="Unassembled WGS sequence"/>
</dbReference>
<comment type="caution">
    <text evidence="1">The sequence shown here is derived from an EMBL/GenBank/DDBJ whole genome shotgun (WGS) entry which is preliminary data.</text>
</comment>
<proteinExistence type="predicted"/>
<name>A0A5R8WIA4_9BACT</name>
<keyword evidence="2" id="KW-1185">Reference proteome</keyword>
<dbReference type="RefSeq" id="WP_138082060.1">
    <property type="nucleotide sequence ID" value="NZ_VAJM01000018.1"/>
</dbReference>
<evidence type="ECO:0000313" key="1">
    <source>
        <dbReference type="EMBL" id="TLM88498.1"/>
    </source>
</evidence>
<reference evidence="1 2" key="1">
    <citation type="submission" date="2019-05" db="EMBL/GenBank/DDBJ databases">
        <title>Hymenobacter edaphi sp. nov., isolated from abandoned arsenic-contaminated farmland soil.</title>
        <authorList>
            <person name="Nie L."/>
        </authorList>
    </citation>
    <scope>NUCLEOTIDE SEQUENCE [LARGE SCALE GENOMIC DNA]</scope>
    <source>
        <strain evidence="1 2">1-3-3-8</strain>
    </source>
</reference>